<evidence type="ECO:0000313" key="1">
    <source>
        <dbReference type="EMBL" id="MPQ53662.1"/>
    </source>
</evidence>
<accession>A0A6L5EDW8</accession>
<dbReference type="AlphaFoldDB" id="A0A6L5EDW8"/>
<comment type="caution">
    <text evidence="1">The sequence shown here is derived from an EMBL/GenBank/DDBJ whole genome shotgun (WGS) entry which is preliminary data.</text>
</comment>
<proteinExistence type="predicted"/>
<dbReference type="EMBL" id="WHIY01000018">
    <property type="protein sequence ID" value="MPQ53662.1"/>
    <property type="molecule type" value="Genomic_DNA"/>
</dbReference>
<dbReference type="Proteomes" id="UP000475079">
    <property type="component" value="Unassembled WGS sequence"/>
</dbReference>
<name>A0A6L5EDW8_9ENTR</name>
<sequence length="66" mass="7066">MLPGIAGYCYGYIAGGACFRKFGKMANEALKKCIFCVITEQKCGSEVAHGAECATRTRKGGQIFPL</sequence>
<gene>
    <name evidence="1" type="ORF">GBB84_22480</name>
</gene>
<organism evidence="1 2">
    <name type="scientific">Citrobacter telavivensis</name>
    <dbReference type="NCBI Taxonomy" id="2653932"/>
    <lineage>
        <taxon>Bacteria</taxon>
        <taxon>Pseudomonadati</taxon>
        <taxon>Pseudomonadota</taxon>
        <taxon>Gammaproteobacteria</taxon>
        <taxon>Enterobacterales</taxon>
        <taxon>Enterobacteriaceae</taxon>
        <taxon>Citrobacter</taxon>
    </lineage>
</organism>
<protein>
    <submittedName>
        <fullName evidence="1">Uncharacterized protein</fullName>
    </submittedName>
</protein>
<reference evidence="1 2" key="1">
    <citation type="submission" date="2019-10" db="EMBL/GenBank/DDBJ databases">
        <title>Characterization of a new Citrobacter species.</title>
        <authorList>
            <person name="Goncalves Ribeiro T."/>
            <person name="Izdebski R."/>
            <person name="Urbanowicz P."/>
            <person name="Carmeli Y."/>
            <person name="Gniadkowski M."/>
            <person name="Peixe L."/>
        </authorList>
    </citation>
    <scope>NUCLEOTIDE SEQUENCE [LARGE SCALE GENOMIC DNA]</scope>
    <source>
        <strain evidence="1 2">NMI7905_11</strain>
    </source>
</reference>
<keyword evidence="2" id="KW-1185">Reference proteome</keyword>
<evidence type="ECO:0000313" key="2">
    <source>
        <dbReference type="Proteomes" id="UP000475079"/>
    </source>
</evidence>